<organism evidence="9 10">
    <name type="scientific">Candidatus Cryptobacteroides avicola</name>
    <dbReference type="NCBI Taxonomy" id="2840757"/>
    <lineage>
        <taxon>Bacteria</taxon>
        <taxon>Pseudomonadati</taxon>
        <taxon>Bacteroidota</taxon>
        <taxon>Bacteroidia</taxon>
        <taxon>Bacteroidales</taxon>
        <taxon>Candidatus Cryptobacteroides</taxon>
    </lineage>
</organism>
<evidence type="ECO:0000256" key="5">
    <source>
        <dbReference type="ARBA" id="ARBA00023136"/>
    </source>
</evidence>
<dbReference type="PANTHER" id="PTHR30071">
    <property type="entry name" value="HEME EXPORTER PROTEIN C"/>
    <property type="match status" value="1"/>
</dbReference>
<dbReference type="GO" id="GO:0005886">
    <property type="term" value="C:plasma membrane"/>
    <property type="evidence" value="ECO:0007669"/>
    <property type="project" value="TreeGrafter"/>
</dbReference>
<dbReference type="Pfam" id="PF05140">
    <property type="entry name" value="ResB"/>
    <property type="match status" value="1"/>
</dbReference>
<comment type="caution">
    <text evidence="9">The sequence shown here is derived from an EMBL/GenBank/DDBJ whole genome shotgun (WGS) entry which is preliminary data.</text>
</comment>
<keyword evidence="5 6" id="KW-0472">Membrane</keyword>
<feature type="transmembrane region" description="Helical" evidence="6">
    <location>
        <begin position="97"/>
        <end position="116"/>
    </location>
</feature>
<feature type="transmembrane region" description="Helical" evidence="6">
    <location>
        <begin position="38"/>
        <end position="59"/>
    </location>
</feature>
<reference evidence="9" key="2">
    <citation type="journal article" date="2021" name="PeerJ">
        <title>Extensive microbial diversity within the chicken gut microbiome revealed by metagenomics and culture.</title>
        <authorList>
            <person name="Gilroy R."/>
            <person name="Ravi A."/>
            <person name="Getino M."/>
            <person name="Pursley I."/>
            <person name="Horton D.L."/>
            <person name="Alikhan N.F."/>
            <person name="Baker D."/>
            <person name="Gharbi K."/>
            <person name="Hall N."/>
            <person name="Watson M."/>
            <person name="Adriaenssens E.M."/>
            <person name="Foster-Nyarko E."/>
            <person name="Jarju S."/>
            <person name="Secka A."/>
            <person name="Antonio M."/>
            <person name="Oren A."/>
            <person name="Chaudhuri R.R."/>
            <person name="La Ragione R."/>
            <person name="Hildebrand F."/>
            <person name="Pallen M.J."/>
        </authorList>
    </citation>
    <scope>NUCLEOTIDE SEQUENCE</scope>
    <source>
        <strain evidence="9">G3-8215</strain>
    </source>
</reference>
<feature type="transmembrane region" description="Helical" evidence="6">
    <location>
        <begin position="426"/>
        <end position="443"/>
    </location>
</feature>
<gene>
    <name evidence="9" type="primary">ccsA</name>
    <name evidence="9" type="ORF">IAB75_07160</name>
</gene>
<feature type="domain" description="Cytochrome c assembly protein" evidence="7">
    <location>
        <begin position="267"/>
        <end position="446"/>
    </location>
</feature>
<keyword evidence="4 6" id="KW-1133">Transmembrane helix</keyword>
<evidence type="ECO:0000313" key="9">
    <source>
        <dbReference type="EMBL" id="MBO8483874.1"/>
    </source>
</evidence>
<keyword evidence="3" id="KW-0201">Cytochrome c-type biogenesis</keyword>
<dbReference type="Pfam" id="PF01578">
    <property type="entry name" value="Cytochrom_C_asm"/>
    <property type="match status" value="1"/>
</dbReference>
<dbReference type="InterPro" id="IPR007816">
    <property type="entry name" value="ResB-like_domain"/>
</dbReference>
<feature type="transmembrane region" description="Helical" evidence="6">
    <location>
        <begin position="359"/>
        <end position="384"/>
    </location>
</feature>
<comment type="subcellular location">
    <subcellularLocation>
        <location evidence="1">Membrane</location>
        <topology evidence="1">Multi-pass membrane protein</topology>
    </subcellularLocation>
</comment>
<evidence type="ECO:0000256" key="3">
    <source>
        <dbReference type="ARBA" id="ARBA00022748"/>
    </source>
</evidence>
<sequence length="457" mass="50796">MDFKWNYKRAFLRCGLLSAAGVALQIAAGDVPAAFLRYPWTAVLAVNYLYLLVLAYVFSGRYKWLRTLWDDKACISSLASVLVVVIVSGFGRITASWPFVLILMYFTTVLGIRTIAEISGVGHLFRKTVSGPDRLRHLARTAMHAGIFVLLWAGIFGSGDKVRYKTAVPPEVPVVMASDASGNRIALPFSITLHSFSVPPEADRYLSEITLTEKGGHRRDYDIEVNRPARHGAWRIYQSGYDSSGHWGTVSVLECVKDPWWPVICAALWAVLASALLIVCARLKPEWILLTAVLLAVACIGVYFAKIHGKTLVPALRSAWFVPHVAAYMAAYSVLGAAALVALYLWLRPSHEEPSERGMRLCDALVGTGSALLSAGMMMGALWAKQAWGDWWTWDPKETWAAATWAGYLLYIHLRGTRRIDYHTAFALILFSFLLIQMCWYGVNYLPSARGASLHLY</sequence>
<evidence type="ECO:0000259" key="8">
    <source>
        <dbReference type="Pfam" id="PF05140"/>
    </source>
</evidence>
<dbReference type="AlphaFoldDB" id="A0A940DT09"/>
<feature type="transmembrane region" description="Helical" evidence="6">
    <location>
        <begin position="71"/>
        <end position="91"/>
    </location>
</feature>
<evidence type="ECO:0000313" key="10">
    <source>
        <dbReference type="Proteomes" id="UP000725002"/>
    </source>
</evidence>
<keyword evidence="2 6" id="KW-0812">Transmembrane</keyword>
<evidence type="ECO:0000259" key="7">
    <source>
        <dbReference type="Pfam" id="PF01578"/>
    </source>
</evidence>
<protein>
    <submittedName>
        <fullName evidence="9">Cytochrome c biogenesis protein CcsA</fullName>
    </submittedName>
</protein>
<accession>A0A940DT09</accession>
<proteinExistence type="predicted"/>
<feature type="domain" description="ResB-like" evidence="8">
    <location>
        <begin position="134"/>
        <end position="245"/>
    </location>
</feature>
<feature type="transmembrane region" description="Helical" evidence="6">
    <location>
        <begin position="325"/>
        <end position="347"/>
    </location>
</feature>
<dbReference type="GO" id="GO:0020037">
    <property type="term" value="F:heme binding"/>
    <property type="evidence" value="ECO:0007669"/>
    <property type="project" value="InterPro"/>
</dbReference>
<feature type="transmembrane region" description="Helical" evidence="6">
    <location>
        <begin position="260"/>
        <end position="280"/>
    </location>
</feature>
<evidence type="ECO:0000256" key="4">
    <source>
        <dbReference type="ARBA" id="ARBA00022989"/>
    </source>
</evidence>
<name>A0A940DT09_9BACT</name>
<evidence type="ECO:0000256" key="2">
    <source>
        <dbReference type="ARBA" id="ARBA00022692"/>
    </source>
</evidence>
<dbReference type="EMBL" id="JADILV010000047">
    <property type="protein sequence ID" value="MBO8483874.1"/>
    <property type="molecule type" value="Genomic_DNA"/>
</dbReference>
<dbReference type="PANTHER" id="PTHR30071:SF1">
    <property type="entry name" value="CYTOCHROME B_B6 PROTEIN-RELATED"/>
    <property type="match status" value="1"/>
</dbReference>
<feature type="transmembrane region" description="Helical" evidence="6">
    <location>
        <begin position="287"/>
        <end position="305"/>
    </location>
</feature>
<dbReference type="InterPro" id="IPR045062">
    <property type="entry name" value="Cyt_c_biogenesis_CcsA/CcmC"/>
</dbReference>
<feature type="transmembrane region" description="Helical" evidence="6">
    <location>
        <begin position="399"/>
        <end position="414"/>
    </location>
</feature>
<dbReference type="GO" id="GO:0017004">
    <property type="term" value="P:cytochrome complex assembly"/>
    <property type="evidence" value="ECO:0007669"/>
    <property type="project" value="UniProtKB-KW"/>
</dbReference>
<evidence type="ECO:0000256" key="1">
    <source>
        <dbReference type="ARBA" id="ARBA00004141"/>
    </source>
</evidence>
<feature type="transmembrane region" description="Helical" evidence="6">
    <location>
        <begin position="137"/>
        <end position="155"/>
    </location>
</feature>
<reference evidence="9" key="1">
    <citation type="submission" date="2020-10" db="EMBL/GenBank/DDBJ databases">
        <authorList>
            <person name="Gilroy R."/>
        </authorList>
    </citation>
    <scope>NUCLEOTIDE SEQUENCE</scope>
    <source>
        <strain evidence="9">G3-8215</strain>
    </source>
</reference>
<dbReference type="Proteomes" id="UP000725002">
    <property type="component" value="Unassembled WGS sequence"/>
</dbReference>
<evidence type="ECO:0000256" key="6">
    <source>
        <dbReference type="SAM" id="Phobius"/>
    </source>
</evidence>
<dbReference type="InterPro" id="IPR002541">
    <property type="entry name" value="Cyt_c_assembly"/>
</dbReference>